<comment type="caution">
    <text evidence="1">The sequence shown here is derived from an EMBL/GenBank/DDBJ whole genome shotgun (WGS) entry which is preliminary data.</text>
</comment>
<name>A0A0F9MPB5_9ZZZZ</name>
<evidence type="ECO:0000313" key="1">
    <source>
        <dbReference type="EMBL" id="KKN09155.1"/>
    </source>
</evidence>
<dbReference type="EMBL" id="LAZR01004378">
    <property type="protein sequence ID" value="KKN09155.1"/>
    <property type="molecule type" value="Genomic_DNA"/>
</dbReference>
<gene>
    <name evidence="1" type="ORF">LCGC14_1049380</name>
</gene>
<protein>
    <submittedName>
        <fullName evidence="1">Uncharacterized protein</fullName>
    </submittedName>
</protein>
<organism evidence="1">
    <name type="scientific">marine sediment metagenome</name>
    <dbReference type="NCBI Taxonomy" id="412755"/>
    <lineage>
        <taxon>unclassified sequences</taxon>
        <taxon>metagenomes</taxon>
        <taxon>ecological metagenomes</taxon>
    </lineage>
</organism>
<dbReference type="AlphaFoldDB" id="A0A0F9MPB5"/>
<sequence length="33" mass="3681">MNEYREIIETENGFIGQTDFIGYEDTLIGGTGP</sequence>
<reference evidence="1" key="1">
    <citation type="journal article" date="2015" name="Nature">
        <title>Complex archaea that bridge the gap between prokaryotes and eukaryotes.</title>
        <authorList>
            <person name="Spang A."/>
            <person name="Saw J.H."/>
            <person name="Jorgensen S.L."/>
            <person name="Zaremba-Niedzwiedzka K."/>
            <person name="Martijn J."/>
            <person name="Lind A.E."/>
            <person name="van Eijk R."/>
            <person name="Schleper C."/>
            <person name="Guy L."/>
            <person name="Ettema T.J."/>
        </authorList>
    </citation>
    <scope>NUCLEOTIDE SEQUENCE</scope>
</reference>
<accession>A0A0F9MPB5</accession>
<proteinExistence type="predicted"/>